<evidence type="ECO:0000256" key="3">
    <source>
        <dbReference type="SAM" id="Phobius"/>
    </source>
</evidence>
<dbReference type="PANTHER" id="PTHR10587">
    <property type="entry name" value="GLYCOSYL TRANSFERASE-RELATED"/>
    <property type="match status" value="1"/>
</dbReference>
<reference evidence="5 6" key="1">
    <citation type="submission" date="2023-09" db="EMBL/GenBank/DDBJ databases">
        <authorList>
            <person name="Page C.A."/>
            <person name="Perez-Diaz I.M."/>
        </authorList>
    </citation>
    <scope>NUCLEOTIDE SEQUENCE [LARGE SCALE GENOMIC DNA]</scope>
    <source>
        <strain evidence="5 6">Ll15</strain>
    </source>
</reference>
<dbReference type="InterPro" id="IPR021729">
    <property type="entry name" value="DUF3298"/>
</dbReference>
<keyword evidence="3" id="KW-0472">Membrane</keyword>
<dbReference type="RefSeq" id="WP_319837394.1">
    <property type="nucleotide sequence ID" value="NZ_CP137624.1"/>
</dbReference>
<dbReference type="Pfam" id="PF01522">
    <property type="entry name" value="Polysacc_deac_1"/>
    <property type="match status" value="1"/>
</dbReference>
<dbReference type="EMBL" id="CP137624">
    <property type="protein sequence ID" value="WPK12700.1"/>
    <property type="molecule type" value="Genomic_DNA"/>
</dbReference>
<dbReference type="Pfam" id="PF11738">
    <property type="entry name" value="DUF3298"/>
    <property type="match status" value="1"/>
</dbReference>
<dbReference type="Proteomes" id="UP001322664">
    <property type="component" value="Chromosome"/>
</dbReference>
<evidence type="ECO:0000256" key="2">
    <source>
        <dbReference type="ARBA" id="ARBA00022801"/>
    </source>
</evidence>
<dbReference type="InterPro" id="IPR002509">
    <property type="entry name" value="NODB_dom"/>
</dbReference>
<keyword evidence="2" id="KW-0378">Hydrolase</keyword>
<evidence type="ECO:0000313" key="6">
    <source>
        <dbReference type="Proteomes" id="UP001322664"/>
    </source>
</evidence>
<keyword evidence="3" id="KW-1133">Transmembrane helix</keyword>
<dbReference type="PANTHER" id="PTHR10587:SF133">
    <property type="entry name" value="CHITIN DEACETYLASE 1-RELATED"/>
    <property type="match status" value="1"/>
</dbReference>
<proteinExistence type="predicted"/>
<dbReference type="InterPro" id="IPR050248">
    <property type="entry name" value="Polysacc_deacetylase_ArnD"/>
</dbReference>
<accession>A0ABZ0RZ04</accession>
<evidence type="ECO:0000259" key="4">
    <source>
        <dbReference type="PROSITE" id="PS51677"/>
    </source>
</evidence>
<dbReference type="PROSITE" id="PS51677">
    <property type="entry name" value="NODB"/>
    <property type="match status" value="1"/>
</dbReference>
<keyword evidence="1" id="KW-0479">Metal-binding</keyword>
<dbReference type="Gene3D" id="3.20.20.370">
    <property type="entry name" value="Glycoside hydrolase/deacetylase"/>
    <property type="match status" value="1"/>
</dbReference>
<dbReference type="Gene3D" id="3.90.640.20">
    <property type="entry name" value="Heat-shock cognate protein, ATPase"/>
    <property type="match status" value="1"/>
</dbReference>
<keyword evidence="3" id="KW-0812">Transmembrane</keyword>
<dbReference type="SUPFAM" id="SSF88713">
    <property type="entry name" value="Glycoside hydrolase/deacetylase"/>
    <property type="match status" value="1"/>
</dbReference>
<evidence type="ECO:0000313" key="5">
    <source>
        <dbReference type="EMBL" id="WPK12700.1"/>
    </source>
</evidence>
<gene>
    <name evidence="5" type="ORF">R6U77_03080</name>
</gene>
<name>A0ABZ0RZ04_9BACI</name>
<evidence type="ECO:0000256" key="1">
    <source>
        <dbReference type="ARBA" id="ARBA00022723"/>
    </source>
</evidence>
<feature type="transmembrane region" description="Helical" evidence="3">
    <location>
        <begin position="12"/>
        <end position="34"/>
    </location>
</feature>
<feature type="domain" description="NodB homology" evidence="4">
    <location>
        <begin position="291"/>
        <end position="465"/>
    </location>
</feature>
<sequence>MKNERRKRRGPWIDLILIGAIIVLAAAVVFFTVINPDQQQATEDEPKDTIQGEVTESQSSFPGIRIVTDISNDKTMPYAIQYPQSDSDSFNEAVTKFITASKENYIAEMRLEKNVDNYKIEPGELNIIFETYPYKEHYYSFVLKKKLRTNSSDDMTVTTYFYNYETGELLDIRAILGENLKNLEVLSTHIRSQITDSVEFEGHLLAEEMLAKTEPKWKLFQRFAIQNDALVLYFDSGEIASPEMGISTVTTSLSYINPILAEQFQEQMVNSETIISGQETTDGAVEQDNIKRVALTFDDGPDPKVTRHVLQLLEQYNAKATFFMLGSRVQYYPEIAQEVYDAGHEVGNHSWSHPVLTKLTSKQVLAEYNSTDQALQQAIGQSATVFRPPYGATNQRVNGLIPIPVVNWTIDTLDWKHRDAKQLLPVIKNHMHNNAIILMHDIHASTADGLEDVLKYLTEEGYTFVTVSEVLKYH</sequence>
<organism evidence="5 6">
    <name type="scientific">Lysinibacillus louembei</name>
    <dbReference type="NCBI Taxonomy" id="1470088"/>
    <lineage>
        <taxon>Bacteria</taxon>
        <taxon>Bacillati</taxon>
        <taxon>Bacillota</taxon>
        <taxon>Bacilli</taxon>
        <taxon>Bacillales</taxon>
        <taxon>Bacillaceae</taxon>
        <taxon>Lysinibacillus</taxon>
    </lineage>
</organism>
<dbReference type="InterPro" id="IPR011330">
    <property type="entry name" value="Glyco_hydro/deAcase_b/a-brl"/>
</dbReference>
<protein>
    <submittedName>
        <fullName evidence="5">Polysaccharide deacetylase family protein</fullName>
    </submittedName>
</protein>
<dbReference type="InterPro" id="IPR037126">
    <property type="entry name" value="PdaC/RsiV-like_sf"/>
</dbReference>
<keyword evidence="6" id="KW-1185">Reference proteome</keyword>